<organism evidence="1 2">
    <name type="scientific">Cellulomonas soli</name>
    <dbReference type="NCBI Taxonomy" id="931535"/>
    <lineage>
        <taxon>Bacteria</taxon>
        <taxon>Bacillati</taxon>
        <taxon>Actinomycetota</taxon>
        <taxon>Actinomycetes</taxon>
        <taxon>Micrococcales</taxon>
        <taxon>Cellulomonadaceae</taxon>
        <taxon>Cellulomonas</taxon>
    </lineage>
</organism>
<sequence>MGIDDLVGKAKDALAQHGDAVDDAIDKVAETVKERTNDDQDKTVDSVTEKAKDFLDKQK</sequence>
<dbReference type="RefSeq" id="WP_146952724.1">
    <property type="nucleotide sequence ID" value="NZ_BAABBJ010000003.1"/>
</dbReference>
<dbReference type="Proteomes" id="UP000321798">
    <property type="component" value="Unassembled WGS sequence"/>
</dbReference>
<evidence type="ECO:0008006" key="3">
    <source>
        <dbReference type="Google" id="ProtNLM"/>
    </source>
</evidence>
<dbReference type="Pfam" id="PF14013">
    <property type="entry name" value="MT0933_antitox"/>
    <property type="match status" value="1"/>
</dbReference>
<name>A0A512PCL2_9CELL</name>
<dbReference type="InterPro" id="IPR028037">
    <property type="entry name" value="Antitoxin_Rv0909/MT0933"/>
</dbReference>
<dbReference type="AlphaFoldDB" id="A0A512PCL2"/>
<comment type="caution">
    <text evidence="1">The sequence shown here is derived from an EMBL/GenBank/DDBJ whole genome shotgun (WGS) entry which is preliminary data.</text>
</comment>
<evidence type="ECO:0000313" key="2">
    <source>
        <dbReference type="Proteomes" id="UP000321798"/>
    </source>
</evidence>
<dbReference type="EMBL" id="BKAL01000005">
    <property type="protein sequence ID" value="GEP68949.1"/>
    <property type="molecule type" value="Genomic_DNA"/>
</dbReference>
<evidence type="ECO:0000313" key="1">
    <source>
        <dbReference type="EMBL" id="GEP68949.1"/>
    </source>
</evidence>
<keyword evidence="2" id="KW-1185">Reference proteome</keyword>
<dbReference type="OrthoDB" id="4828905at2"/>
<gene>
    <name evidence="1" type="ORF">CSO01_16640</name>
</gene>
<protein>
    <recommendedName>
        <fullName evidence="3">Kanamycin biosynthetic protein</fullName>
    </recommendedName>
</protein>
<accession>A0A512PCL2</accession>
<reference evidence="1 2" key="1">
    <citation type="submission" date="2019-07" db="EMBL/GenBank/DDBJ databases">
        <title>Whole genome shotgun sequence of Cellulomonas soli NBRC 109434.</title>
        <authorList>
            <person name="Hosoyama A."/>
            <person name="Uohara A."/>
            <person name="Ohji S."/>
            <person name="Ichikawa N."/>
        </authorList>
    </citation>
    <scope>NUCLEOTIDE SEQUENCE [LARGE SCALE GENOMIC DNA]</scope>
    <source>
        <strain evidence="1 2">NBRC 109434</strain>
    </source>
</reference>
<proteinExistence type="predicted"/>